<organism evidence="1 2">
    <name type="scientific">Dimargaris verticillata</name>
    <dbReference type="NCBI Taxonomy" id="2761393"/>
    <lineage>
        <taxon>Eukaryota</taxon>
        <taxon>Fungi</taxon>
        <taxon>Fungi incertae sedis</taxon>
        <taxon>Zoopagomycota</taxon>
        <taxon>Kickxellomycotina</taxon>
        <taxon>Dimargaritomycetes</taxon>
        <taxon>Dimargaritales</taxon>
        <taxon>Dimargaritaceae</taxon>
        <taxon>Dimargaris</taxon>
    </lineage>
</organism>
<proteinExistence type="predicted"/>
<dbReference type="EMBL" id="JANBQB010001064">
    <property type="protein sequence ID" value="KAJ1972412.1"/>
    <property type="molecule type" value="Genomic_DNA"/>
</dbReference>
<dbReference type="OrthoDB" id="10343774at2759"/>
<keyword evidence="2" id="KW-1185">Reference proteome</keyword>
<protein>
    <submittedName>
        <fullName evidence="1">Uncharacterized protein</fullName>
    </submittedName>
</protein>
<evidence type="ECO:0000313" key="2">
    <source>
        <dbReference type="Proteomes" id="UP001151582"/>
    </source>
</evidence>
<dbReference type="Proteomes" id="UP001151582">
    <property type="component" value="Unassembled WGS sequence"/>
</dbReference>
<reference evidence="1" key="1">
    <citation type="submission" date="2022-07" db="EMBL/GenBank/DDBJ databases">
        <title>Phylogenomic reconstructions and comparative analyses of Kickxellomycotina fungi.</title>
        <authorList>
            <person name="Reynolds N.K."/>
            <person name="Stajich J.E."/>
            <person name="Barry K."/>
            <person name="Grigoriev I.V."/>
            <person name="Crous P."/>
            <person name="Smith M.E."/>
        </authorList>
    </citation>
    <scope>NUCLEOTIDE SEQUENCE</scope>
    <source>
        <strain evidence="1">RSA 567</strain>
    </source>
</reference>
<name>A0A9W8E762_9FUNG</name>
<gene>
    <name evidence="1" type="ORF">H4R34_005418</name>
</gene>
<evidence type="ECO:0000313" key="1">
    <source>
        <dbReference type="EMBL" id="KAJ1972412.1"/>
    </source>
</evidence>
<comment type="caution">
    <text evidence="1">The sequence shown here is derived from an EMBL/GenBank/DDBJ whole genome shotgun (WGS) entry which is preliminary data.</text>
</comment>
<dbReference type="AlphaFoldDB" id="A0A9W8E762"/>
<sequence>MLDNADELAELAEKMLAIEDYYRRVEGTPFIRNLVLWQLPRRPVDKRHLKFLMANAEPLVTPFVFRCRTWDEMMKAFAQATGLAFAMTNDGEYLYPPTRLNYVSAQPMRFWIYEIHPTYGSGLSYTLYQLCGFLAKFRTDIRVLYFGNDEIWISSEATIWEKALYIVSEFFIAFHSCDWAKAALENVLWQLFAFKAQDSGSRHYKRVVVDRIMGAFNALLKEIRQYKRQNPFVVVCIIDNLNLQTDALAKCDRFLRFLYEFCHQLDGWLIIGYSAGTRIRMKWAANELVVSHLFTQPFTREEAQLFAQSVIPIPEQAFFGHPAIGHWDAIQSWTGLYPKELVCMMQVPLRCLPGTSTADIFGQYALASMNDLKPVFKGFIHSEPRVLQTQQSLVYHSLCGKSWHHGLDYTQSTFFRLTGNVPLHPVTYWVTNLHKGMELLIKQNQFNLGQNNPSTMATSLVPIPHQV</sequence>
<accession>A0A9W8E762</accession>